<feature type="compositionally biased region" description="Basic and acidic residues" evidence="1">
    <location>
        <begin position="543"/>
        <end position="587"/>
    </location>
</feature>
<reference evidence="2 3" key="1">
    <citation type="submission" date="2018-05" db="EMBL/GenBank/DDBJ databases">
        <title>Genome sequencing and assembly of the regulated plant pathogen Lachnellula willkommii and related sister species for the development of diagnostic species identification markers.</title>
        <authorList>
            <person name="Giroux E."/>
            <person name="Bilodeau G."/>
        </authorList>
    </citation>
    <scope>NUCLEOTIDE SEQUENCE [LARGE SCALE GENOMIC DNA]</scope>
    <source>
        <strain evidence="2 3">CBS 197.66</strain>
    </source>
</reference>
<feature type="compositionally biased region" description="Basic and acidic residues" evidence="1">
    <location>
        <begin position="478"/>
        <end position="487"/>
    </location>
</feature>
<dbReference type="EMBL" id="QGMJ01001520">
    <property type="protein sequence ID" value="TVY31439.1"/>
    <property type="molecule type" value="Genomic_DNA"/>
</dbReference>
<dbReference type="OrthoDB" id="4898142at2759"/>
<evidence type="ECO:0000313" key="3">
    <source>
        <dbReference type="Proteomes" id="UP000462212"/>
    </source>
</evidence>
<feature type="region of interest" description="Disordered" evidence="1">
    <location>
        <begin position="259"/>
        <end position="313"/>
    </location>
</feature>
<gene>
    <name evidence="2" type="ORF">LSUB1_G009006</name>
</gene>
<organism evidence="2 3">
    <name type="scientific">Lachnellula subtilissima</name>
    <dbReference type="NCBI Taxonomy" id="602034"/>
    <lineage>
        <taxon>Eukaryota</taxon>
        <taxon>Fungi</taxon>
        <taxon>Dikarya</taxon>
        <taxon>Ascomycota</taxon>
        <taxon>Pezizomycotina</taxon>
        <taxon>Leotiomycetes</taxon>
        <taxon>Helotiales</taxon>
        <taxon>Lachnaceae</taxon>
        <taxon>Lachnellula</taxon>
    </lineage>
</organism>
<keyword evidence="3" id="KW-1185">Reference proteome</keyword>
<feature type="compositionally biased region" description="Low complexity" evidence="1">
    <location>
        <begin position="466"/>
        <end position="477"/>
    </location>
</feature>
<feature type="region of interest" description="Disordered" evidence="1">
    <location>
        <begin position="532"/>
        <end position="613"/>
    </location>
</feature>
<feature type="compositionally biased region" description="Polar residues" evidence="1">
    <location>
        <begin position="417"/>
        <end position="431"/>
    </location>
</feature>
<sequence>IKLNTQVNLAVAVADWLRAHFPLVDTTSRSLTMGSDKLPPRPAYVVDVDEDGKRVAGSRRSAKTNTKERPKVSQRESGRSDKPKNRRSANIDFDAAPERALARSGSRREEVITTEKKERRKSSMSNTHSPQKERPSSAHKNYNVPKLHIPSYLTKEDPTYFGVPTPSSATRHVPTILSHSNMTQPIPMRPRPVSTQTYPPRPISYNATHTSTGAYGPPLSSSAWANFQPPTQSIITPSYPPPDPLGYMRYAATPAPQSSDYFGSQAMSAPERPMSARPLASRFDTPSGRTSSYGSRDFHQSDTDDAYSAGYHDDGYTSVSDAVVQRRESIRVPSGVGQRLSKHAADYQAMPPPPRPSLRRPVTEYAPLPEPFEGRTLIRDDSRSRNRSSHRNSVSYHDSPGGVQVETANASRRRQSYYGQSATPSTGSSDYETKIRQASTYQQDVEQDVGETIPLTAEVLKRQQRRQAGSSRSTKSSASRDESDWRKSATTRTTRSGSGEGENVTIKVTGTARVMVGGAQIDCPDGGEIEIKQQQQQKALRNGSERSNSEYGGPRRIDDRRNDDRRNDDRRIDDRRIDDHRSRDERPSGPSRMISGSSHSRSKPQQYYGDEWF</sequence>
<comment type="caution">
    <text evidence="2">The sequence shown here is derived from an EMBL/GenBank/DDBJ whole genome shotgun (WGS) entry which is preliminary data.</text>
</comment>
<dbReference type="Proteomes" id="UP000462212">
    <property type="component" value="Unassembled WGS sequence"/>
</dbReference>
<feature type="non-terminal residue" evidence="2">
    <location>
        <position position="1"/>
    </location>
</feature>
<feature type="region of interest" description="Disordered" evidence="1">
    <location>
        <begin position="461"/>
        <end position="506"/>
    </location>
</feature>
<evidence type="ECO:0000256" key="1">
    <source>
        <dbReference type="SAM" id="MobiDB-lite"/>
    </source>
</evidence>
<evidence type="ECO:0000313" key="2">
    <source>
        <dbReference type="EMBL" id="TVY31439.1"/>
    </source>
</evidence>
<protein>
    <submittedName>
        <fullName evidence="2">Uncharacterized protein</fullName>
    </submittedName>
</protein>
<proteinExistence type="predicted"/>
<feature type="compositionally biased region" description="Basic and acidic residues" evidence="1">
    <location>
        <begin position="65"/>
        <end position="83"/>
    </location>
</feature>
<accession>A0A8H8RA62</accession>
<feature type="compositionally biased region" description="Basic and acidic residues" evidence="1">
    <location>
        <begin position="96"/>
        <end position="117"/>
    </location>
</feature>
<dbReference type="AlphaFoldDB" id="A0A8H8RA62"/>
<name>A0A8H8RA62_9HELO</name>
<feature type="region of interest" description="Disordered" evidence="1">
    <location>
        <begin position="29"/>
        <end position="144"/>
    </location>
</feature>
<feature type="compositionally biased region" description="Low complexity" evidence="1">
    <location>
        <begin position="588"/>
        <end position="599"/>
    </location>
</feature>
<feature type="region of interest" description="Disordered" evidence="1">
    <location>
        <begin position="330"/>
        <end position="431"/>
    </location>
</feature>
<feature type="compositionally biased region" description="Basic and acidic residues" evidence="1">
    <location>
        <begin position="372"/>
        <end position="384"/>
    </location>
</feature>